<protein>
    <submittedName>
        <fullName evidence="1">Uncharacterized protein</fullName>
    </submittedName>
</protein>
<sequence>MEASELWTEGGARMSALPNAVNIGTVGRDFKDFRYRNSLICKYLGNQAETPGWASHSMRLAQRNQVRGTSHEGRAASASA</sequence>
<name>A0AA37X0E2_9RHOB</name>
<dbReference type="Proteomes" id="UP001157355">
    <property type="component" value="Unassembled WGS sequence"/>
</dbReference>
<reference evidence="1 2" key="1">
    <citation type="journal article" date="2014" name="Int. J. Syst. Evol. Microbiol.">
        <title>Complete genome sequence of Corynebacterium casei LMG S-19264T (=DSM 44701T), isolated from a smear-ripened cheese.</title>
        <authorList>
            <consortium name="US DOE Joint Genome Institute (JGI-PGF)"/>
            <person name="Walter F."/>
            <person name="Albersmeier A."/>
            <person name="Kalinowski J."/>
            <person name="Ruckert C."/>
        </authorList>
    </citation>
    <scope>NUCLEOTIDE SEQUENCE [LARGE SCALE GENOMIC DNA]</scope>
    <source>
        <strain evidence="1 2">NBRC 111766</strain>
    </source>
</reference>
<gene>
    <name evidence="1" type="ORF">GCM10010873_06880</name>
</gene>
<evidence type="ECO:0000313" key="1">
    <source>
        <dbReference type="EMBL" id="GLS85715.1"/>
    </source>
</evidence>
<dbReference type="EMBL" id="BSPP01000003">
    <property type="protein sequence ID" value="GLS85715.1"/>
    <property type="molecule type" value="Genomic_DNA"/>
</dbReference>
<comment type="caution">
    <text evidence="1">The sequence shown here is derived from an EMBL/GenBank/DDBJ whole genome shotgun (WGS) entry which is preliminary data.</text>
</comment>
<dbReference type="AlphaFoldDB" id="A0AA37X0E2"/>
<organism evidence="1 2">
    <name type="scientific">Cypionkella aquatica</name>
    <dbReference type="NCBI Taxonomy" id="1756042"/>
    <lineage>
        <taxon>Bacteria</taxon>
        <taxon>Pseudomonadati</taxon>
        <taxon>Pseudomonadota</taxon>
        <taxon>Alphaproteobacteria</taxon>
        <taxon>Rhodobacterales</taxon>
        <taxon>Paracoccaceae</taxon>
        <taxon>Cypionkella</taxon>
    </lineage>
</organism>
<evidence type="ECO:0000313" key="2">
    <source>
        <dbReference type="Proteomes" id="UP001157355"/>
    </source>
</evidence>
<accession>A0AA37X0E2</accession>
<proteinExistence type="predicted"/>
<keyword evidence="2" id="KW-1185">Reference proteome</keyword>